<keyword evidence="2" id="KW-1185">Reference proteome</keyword>
<comment type="caution">
    <text evidence="1">The sequence shown here is derived from an EMBL/GenBank/DDBJ whole genome shotgun (WGS) entry which is preliminary data.</text>
</comment>
<evidence type="ECO:0000313" key="1">
    <source>
        <dbReference type="EMBL" id="TNV87930.1"/>
    </source>
</evidence>
<organism evidence="1 2">
    <name type="scientific">Halteria grandinella</name>
    <dbReference type="NCBI Taxonomy" id="5974"/>
    <lineage>
        <taxon>Eukaryota</taxon>
        <taxon>Sar</taxon>
        <taxon>Alveolata</taxon>
        <taxon>Ciliophora</taxon>
        <taxon>Intramacronucleata</taxon>
        <taxon>Spirotrichea</taxon>
        <taxon>Stichotrichia</taxon>
        <taxon>Sporadotrichida</taxon>
        <taxon>Halteriidae</taxon>
        <taxon>Halteria</taxon>
    </lineage>
</organism>
<proteinExistence type="predicted"/>
<sequence>MHLRDQTLSFTFLIAHHKFAHLFTNLLLQLCQQLQSIYRQGFRAMSLQPNNQDLQTRGMRSKQCLAEVQQTLETSLYSLQTVSNHYILTVSGPHIVP</sequence>
<evidence type="ECO:0000313" key="2">
    <source>
        <dbReference type="Proteomes" id="UP000785679"/>
    </source>
</evidence>
<name>A0A8J8P8E9_HALGN</name>
<dbReference type="EMBL" id="RRYP01000143">
    <property type="protein sequence ID" value="TNV87930.1"/>
    <property type="molecule type" value="Genomic_DNA"/>
</dbReference>
<gene>
    <name evidence="1" type="ORF">FGO68_gene5765</name>
</gene>
<reference evidence="1" key="1">
    <citation type="submission" date="2019-06" db="EMBL/GenBank/DDBJ databases">
        <authorList>
            <person name="Zheng W."/>
        </authorList>
    </citation>
    <scope>NUCLEOTIDE SEQUENCE</scope>
    <source>
        <strain evidence="1">QDHG01</strain>
    </source>
</reference>
<dbReference type="AlphaFoldDB" id="A0A8J8P8E9"/>
<dbReference type="Proteomes" id="UP000785679">
    <property type="component" value="Unassembled WGS sequence"/>
</dbReference>
<protein>
    <submittedName>
        <fullName evidence="1">Uncharacterized protein</fullName>
    </submittedName>
</protein>
<accession>A0A8J8P8E9</accession>